<comment type="caution">
    <text evidence="2">The sequence shown here is derived from an EMBL/GenBank/DDBJ whole genome shotgun (WGS) entry which is preliminary data.</text>
</comment>
<gene>
    <name evidence="2" type="ORF">RJ641_029271</name>
</gene>
<dbReference type="PANTHER" id="PTHR34061:SF2">
    <property type="entry name" value="PROTEIN, PUTATIVE-RELATED"/>
    <property type="match status" value="1"/>
</dbReference>
<name>A0AAN8VT49_9MAGN</name>
<feature type="region of interest" description="Disordered" evidence="1">
    <location>
        <begin position="93"/>
        <end position="116"/>
    </location>
</feature>
<proteinExistence type="predicted"/>
<dbReference type="PANTHER" id="PTHR34061">
    <property type="entry name" value="PROTEIN, PUTATIVE-RELATED"/>
    <property type="match status" value="1"/>
</dbReference>
<keyword evidence="3" id="KW-1185">Reference proteome</keyword>
<protein>
    <submittedName>
        <fullName evidence="2">Uncharacterized protein</fullName>
    </submittedName>
</protein>
<evidence type="ECO:0000313" key="3">
    <source>
        <dbReference type="Proteomes" id="UP001370490"/>
    </source>
</evidence>
<organism evidence="2 3">
    <name type="scientific">Dillenia turbinata</name>
    <dbReference type="NCBI Taxonomy" id="194707"/>
    <lineage>
        <taxon>Eukaryota</taxon>
        <taxon>Viridiplantae</taxon>
        <taxon>Streptophyta</taxon>
        <taxon>Embryophyta</taxon>
        <taxon>Tracheophyta</taxon>
        <taxon>Spermatophyta</taxon>
        <taxon>Magnoliopsida</taxon>
        <taxon>eudicotyledons</taxon>
        <taxon>Gunneridae</taxon>
        <taxon>Pentapetalae</taxon>
        <taxon>Dilleniales</taxon>
        <taxon>Dilleniaceae</taxon>
        <taxon>Dillenia</taxon>
    </lineage>
</organism>
<evidence type="ECO:0000313" key="2">
    <source>
        <dbReference type="EMBL" id="KAK6939740.1"/>
    </source>
</evidence>
<accession>A0AAN8VT49</accession>
<sequence>MAPTSTTAGTTISTGCTNFFNIRSSSLEPRVRSSSSHHGCGKLDGLAMWLISGVAAAFFASLERCYCIQIATKDDADDANDLPLIFNDGNVREEGTGSVSRRRKVEGKKRDAVVED</sequence>
<reference evidence="2 3" key="1">
    <citation type="submission" date="2023-12" db="EMBL/GenBank/DDBJ databases">
        <title>A high-quality genome assembly for Dillenia turbinata (Dilleniales).</title>
        <authorList>
            <person name="Chanderbali A."/>
        </authorList>
    </citation>
    <scope>NUCLEOTIDE SEQUENCE [LARGE SCALE GENOMIC DNA]</scope>
    <source>
        <strain evidence="2">LSX21</strain>
        <tissue evidence="2">Leaf</tissue>
    </source>
</reference>
<evidence type="ECO:0000256" key="1">
    <source>
        <dbReference type="SAM" id="MobiDB-lite"/>
    </source>
</evidence>
<dbReference type="EMBL" id="JBAMMX010000005">
    <property type="protein sequence ID" value="KAK6939740.1"/>
    <property type="molecule type" value="Genomic_DNA"/>
</dbReference>
<dbReference type="Proteomes" id="UP001370490">
    <property type="component" value="Unassembled WGS sequence"/>
</dbReference>
<dbReference type="AlphaFoldDB" id="A0AAN8VT49"/>